<feature type="compositionally biased region" description="Basic residues" evidence="1">
    <location>
        <begin position="31"/>
        <end position="57"/>
    </location>
</feature>
<dbReference type="AlphaFoldDB" id="A0AA40D2K2"/>
<gene>
    <name evidence="2" type="ORF">B0T16DRAFT_402740</name>
</gene>
<dbReference type="Proteomes" id="UP001174936">
    <property type="component" value="Unassembled WGS sequence"/>
</dbReference>
<evidence type="ECO:0000313" key="2">
    <source>
        <dbReference type="EMBL" id="KAK0657919.1"/>
    </source>
</evidence>
<feature type="compositionally biased region" description="Basic residues" evidence="1">
    <location>
        <begin position="12"/>
        <end position="23"/>
    </location>
</feature>
<sequence length="69" mass="8211">MASHVRSLPSKLQHRHKTPQHHHTCTESGQRRRLHAKTPCRSRKYRPRLRRAIRRGRPQADFLRGCGPR</sequence>
<proteinExistence type="predicted"/>
<comment type="caution">
    <text evidence="2">The sequence shown here is derived from an EMBL/GenBank/DDBJ whole genome shotgun (WGS) entry which is preliminary data.</text>
</comment>
<reference evidence="2" key="1">
    <citation type="submission" date="2023-06" db="EMBL/GenBank/DDBJ databases">
        <title>Genome-scale phylogeny and comparative genomics of the fungal order Sordariales.</title>
        <authorList>
            <consortium name="Lawrence Berkeley National Laboratory"/>
            <person name="Hensen N."/>
            <person name="Bonometti L."/>
            <person name="Westerberg I."/>
            <person name="Brannstrom I.O."/>
            <person name="Guillou S."/>
            <person name="Cros-Aarteil S."/>
            <person name="Calhoun S."/>
            <person name="Haridas S."/>
            <person name="Kuo A."/>
            <person name="Mondo S."/>
            <person name="Pangilinan J."/>
            <person name="Riley R."/>
            <person name="Labutti K."/>
            <person name="Andreopoulos B."/>
            <person name="Lipzen A."/>
            <person name="Chen C."/>
            <person name="Yanf M."/>
            <person name="Daum C."/>
            <person name="Ng V."/>
            <person name="Clum A."/>
            <person name="Steindorff A."/>
            <person name="Ohm R."/>
            <person name="Martin F."/>
            <person name="Silar P."/>
            <person name="Natvig D."/>
            <person name="Lalanne C."/>
            <person name="Gautier V."/>
            <person name="Ament-Velasquez S.L."/>
            <person name="Kruys A."/>
            <person name="Hutchinson M.I."/>
            <person name="Powell A.J."/>
            <person name="Barry K."/>
            <person name="Miller A.N."/>
            <person name="Grigoriev I.V."/>
            <person name="Debuchy R."/>
            <person name="Gladieux P."/>
            <person name="Thoren M.H."/>
            <person name="Johannesson H."/>
        </authorList>
    </citation>
    <scope>NUCLEOTIDE SEQUENCE</scope>
    <source>
        <strain evidence="2">SMH2532-1</strain>
    </source>
</reference>
<evidence type="ECO:0000313" key="3">
    <source>
        <dbReference type="Proteomes" id="UP001174936"/>
    </source>
</evidence>
<accession>A0AA40D2K2</accession>
<dbReference type="EMBL" id="JAULSV010000001">
    <property type="protein sequence ID" value="KAK0657919.1"/>
    <property type="molecule type" value="Genomic_DNA"/>
</dbReference>
<keyword evidence="3" id="KW-1185">Reference proteome</keyword>
<feature type="region of interest" description="Disordered" evidence="1">
    <location>
        <begin position="1"/>
        <end position="69"/>
    </location>
</feature>
<organism evidence="2 3">
    <name type="scientific">Cercophora newfieldiana</name>
    <dbReference type="NCBI Taxonomy" id="92897"/>
    <lineage>
        <taxon>Eukaryota</taxon>
        <taxon>Fungi</taxon>
        <taxon>Dikarya</taxon>
        <taxon>Ascomycota</taxon>
        <taxon>Pezizomycotina</taxon>
        <taxon>Sordariomycetes</taxon>
        <taxon>Sordariomycetidae</taxon>
        <taxon>Sordariales</taxon>
        <taxon>Lasiosphaeriaceae</taxon>
        <taxon>Cercophora</taxon>
    </lineage>
</organism>
<evidence type="ECO:0000256" key="1">
    <source>
        <dbReference type="SAM" id="MobiDB-lite"/>
    </source>
</evidence>
<name>A0AA40D2K2_9PEZI</name>
<protein>
    <submittedName>
        <fullName evidence="2">Uncharacterized protein</fullName>
    </submittedName>
</protein>